<organism evidence="1 2">
    <name type="scientific">Tanacetum coccineum</name>
    <dbReference type="NCBI Taxonomy" id="301880"/>
    <lineage>
        <taxon>Eukaryota</taxon>
        <taxon>Viridiplantae</taxon>
        <taxon>Streptophyta</taxon>
        <taxon>Embryophyta</taxon>
        <taxon>Tracheophyta</taxon>
        <taxon>Spermatophyta</taxon>
        <taxon>Magnoliopsida</taxon>
        <taxon>eudicotyledons</taxon>
        <taxon>Gunneridae</taxon>
        <taxon>Pentapetalae</taxon>
        <taxon>asterids</taxon>
        <taxon>campanulids</taxon>
        <taxon>Asterales</taxon>
        <taxon>Asteraceae</taxon>
        <taxon>Asteroideae</taxon>
        <taxon>Anthemideae</taxon>
        <taxon>Anthemidinae</taxon>
        <taxon>Tanacetum</taxon>
    </lineage>
</organism>
<comment type="caution">
    <text evidence="1">The sequence shown here is derived from an EMBL/GenBank/DDBJ whole genome shotgun (WGS) entry which is preliminary data.</text>
</comment>
<protein>
    <submittedName>
        <fullName evidence="1">Uncharacterized protein</fullName>
    </submittedName>
</protein>
<gene>
    <name evidence="1" type="ORF">Tco_0749703</name>
</gene>
<sequence length="372" mass="40842">MNVLHRMIMSYGGELLAWYRDLLQSHHEYVSSADSRLKGYEERVAATILEAKKDEEILRLKATPPEFASFFRGQFQDLVREFLTSDEFSRVQGELLSLAASAGFERWLSMHRTKDEFVVVLKKMAHFVPGALSRLAEVSSLIAQTNYAFLNKIYKHAVEPLYVILQLEPEKLACPVNVLASRDARVSPPITKESTVKPAFESLELPANVVLASSFVASEQNKEWVNAMVNGPDPEMTDGATHAKSKSTFVQGTSYVLDDVADVTVIGSKHISSGPTDVGVILSIGKKGDGPLRSSVADKEATANPFGFRLNVWLSIQQILSHATRSKSNGFLPETFSIAGQASIGSMGLLSLPESKIVLSCLAIELAWLLAR</sequence>
<name>A0ABQ4Z004_9ASTR</name>
<dbReference type="Proteomes" id="UP001151760">
    <property type="component" value="Unassembled WGS sequence"/>
</dbReference>
<proteinExistence type="predicted"/>
<accession>A0ABQ4Z004</accession>
<keyword evidence="2" id="KW-1185">Reference proteome</keyword>
<reference evidence="1" key="1">
    <citation type="journal article" date="2022" name="Int. J. Mol. Sci.">
        <title>Draft Genome of Tanacetum Coccineum: Genomic Comparison of Closely Related Tanacetum-Family Plants.</title>
        <authorList>
            <person name="Yamashiro T."/>
            <person name="Shiraishi A."/>
            <person name="Nakayama K."/>
            <person name="Satake H."/>
        </authorList>
    </citation>
    <scope>NUCLEOTIDE SEQUENCE</scope>
</reference>
<evidence type="ECO:0000313" key="1">
    <source>
        <dbReference type="EMBL" id="GJS83162.1"/>
    </source>
</evidence>
<dbReference type="EMBL" id="BQNB010010880">
    <property type="protein sequence ID" value="GJS83162.1"/>
    <property type="molecule type" value="Genomic_DNA"/>
</dbReference>
<evidence type="ECO:0000313" key="2">
    <source>
        <dbReference type="Proteomes" id="UP001151760"/>
    </source>
</evidence>
<reference evidence="1" key="2">
    <citation type="submission" date="2022-01" db="EMBL/GenBank/DDBJ databases">
        <authorList>
            <person name="Yamashiro T."/>
            <person name="Shiraishi A."/>
            <person name="Satake H."/>
            <person name="Nakayama K."/>
        </authorList>
    </citation>
    <scope>NUCLEOTIDE SEQUENCE</scope>
</reference>